<dbReference type="PROSITE" id="PS51194">
    <property type="entry name" value="HELICASE_CTER"/>
    <property type="match status" value="1"/>
</dbReference>
<dbReference type="InterPro" id="IPR001650">
    <property type="entry name" value="Helicase_C-like"/>
</dbReference>
<evidence type="ECO:0000256" key="5">
    <source>
        <dbReference type="ARBA" id="ARBA00034808"/>
    </source>
</evidence>
<gene>
    <name evidence="9" type="ORF">RSOLAG22IIIB_08348</name>
</gene>
<dbReference type="SMART" id="SM00490">
    <property type="entry name" value="HELICc"/>
    <property type="match status" value="1"/>
</dbReference>
<dbReference type="GO" id="GO:0005694">
    <property type="term" value="C:chromosome"/>
    <property type="evidence" value="ECO:0007669"/>
    <property type="project" value="TreeGrafter"/>
</dbReference>
<feature type="compositionally biased region" description="Polar residues" evidence="6">
    <location>
        <begin position="924"/>
        <end position="933"/>
    </location>
</feature>
<proteinExistence type="inferred from homology"/>
<keyword evidence="3" id="KW-0067">ATP-binding</keyword>
<dbReference type="GO" id="GO:0005524">
    <property type="term" value="F:ATP binding"/>
    <property type="evidence" value="ECO:0007669"/>
    <property type="project" value="UniProtKB-KW"/>
</dbReference>
<name>A0A0K6FSP8_9AGAM</name>
<feature type="region of interest" description="Disordered" evidence="6">
    <location>
        <begin position="921"/>
        <end position="978"/>
    </location>
</feature>
<protein>
    <recommendedName>
        <fullName evidence="5">DNA 3'-5' helicase</fullName>
        <ecNumber evidence="5">5.6.2.4</ecNumber>
    </recommendedName>
</protein>
<evidence type="ECO:0000259" key="7">
    <source>
        <dbReference type="PROSITE" id="PS51192"/>
    </source>
</evidence>
<dbReference type="PANTHER" id="PTHR13710:SF154">
    <property type="entry name" value="RECQ HELICASE, PUTATIVE (AFU_ORTHOLOGUE AFUA_6G14720)-RELATED"/>
    <property type="match status" value="1"/>
</dbReference>
<sequence>MWTNDNTIAVDGYQICFDEFRSMVNSHMKHAEELVLQKLFQGIDPILMGFNVTETTQVHDRFSETYHGYSFLTDGDNPFPDMKLNLIRGFFKHRPGYLVKGIHTREDGQLAITWWDPDCDGWLRTYDECMECLLSLVHIVGGQPARGVETCVMKLINGLHRVRGVYYLRPGMILFLLLYGKMSHTGKDTAVAHAVPWALGRLYLMVVALARPLAGLLFERRLGPIARTIVESSAFTQKGEETTSKQLSDSIRQLFQKNLGANIGIGAYRHFVAGVQRKKMPEAYASIMRAIAVVDAQAGHTTETAFDHYAIDPQELHLLNETTVLKSIHCSLRWASILFPDSVLMDSERRTAGAKTEAEAGRLLTLGDEFEIAHSTSWDPLITAVEALLQKPSFLESVGRILNAGLASGLNRGSESRTMEWINPAPRRSFAVEPKHLVLLRRFQNDPEAHWRSKTQSQAIAMVLSRSTSCLIIMPTGAGKSINFGPLALIETGSTVVVFPLKAVMLDQIQSSKRRQETLAAVWGGSQPSVELLEWTSDPNLPLTSRSPNAVYAVTVETFGSQAFKIWMLSRIAERSLNRVIFDECHVALISRRYRSSMWSLTEMTQLAVPIVGLTATMPPSLEEQMRLMLGEPQWLVLREPTQRPNIEYHIARYGTEALAERALERHVRHLEKQLQPGEGIMIICRTFEHVLKLGERLGALVYDREKPTETLGKSLKLWTSGQLRTIVGTTALGTGVHHNHCRVVIHFLDPYGVIDYVQESGRAGRDGKPALSMVFCSLPHPELKAAEPAGYQVLMELLDGVGCIRWVVSSWIDGRDMATTCSGGAGFRFCGRCQQAFSKAVLRQGLALAGPDVPNCGSKAPLDGDAWVVREIPREPESSKLRIEDGRDTITGVLEPDTKSIANVDALAIEMDWETSALEVAGPSTQTSSTWITLSDPSSLPSSSTTSASLSASSSGSFPRATPSQAPSIPSRTPYNNSDRLQLLNLQASRPQPVGQAVLDDATEARKRAKQARDPLYPSTEINPAQPFSTRALMKGKKFMLEHCPFCIGIGATHTGHLLNTCSHPAKYRSFSMDGFLFKGQSWMQARLSGGKRKFGGQENLCWLCLWPLGSFFEHPVRSRNEAASKYCTLEDVLKQMAWALVTDEVRRVAMRDYFSLTEELEMASGTNYAQWLMTTHRSF</sequence>
<evidence type="ECO:0000256" key="1">
    <source>
        <dbReference type="ARBA" id="ARBA00005446"/>
    </source>
</evidence>
<feature type="domain" description="Helicase ATP-binding" evidence="7">
    <location>
        <begin position="461"/>
        <end position="636"/>
    </location>
</feature>
<accession>A0A0K6FSP8</accession>
<organism evidence="9 10">
    <name type="scientific">Rhizoctonia solani</name>
    <dbReference type="NCBI Taxonomy" id="456999"/>
    <lineage>
        <taxon>Eukaryota</taxon>
        <taxon>Fungi</taxon>
        <taxon>Dikarya</taxon>
        <taxon>Basidiomycota</taxon>
        <taxon>Agaricomycotina</taxon>
        <taxon>Agaricomycetes</taxon>
        <taxon>Cantharellales</taxon>
        <taxon>Ceratobasidiaceae</taxon>
        <taxon>Rhizoctonia</taxon>
    </lineage>
</organism>
<dbReference type="Pfam" id="PF00270">
    <property type="entry name" value="DEAD"/>
    <property type="match status" value="1"/>
</dbReference>
<dbReference type="Gene3D" id="3.40.50.300">
    <property type="entry name" value="P-loop containing nucleotide triphosphate hydrolases"/>
    <property type="match status" value="2"/>
</dbReference>
<dbReference type="GO" id="GO:0043138">
    <property type="term" value="F:3'-5' DNA helicase activity"/>
    <property type="evidence" value="ECO:0007669"/>
    <property type="project" value="UniProtKB-EC"/>
</dbReference>
<comment type="catalytic activity">
    <reaction evidence="4">
        <text>Couples ATP hydrolysis with the unwinding of duplex DNA by translocating in the 3'-5' direction.</text>
        <dbReference type="EC" id="5.6.2.4"/>
    </reaction>
</comment>
<evidence type="ECO:0000256" key="3">
    <source>
        <dbReference type="ARBA" id="ARBA00022840"/>
    </source>
</evidence>
<keyword evidence="9" id="KW-0378">Hydrolase</keyword>
<evidence type="ECO:0000256" key="2">
    <source>
        <dbReference type="ARBA" id="ARBA00022741"/>
    </source>
</evidence>
<feature type="domain" description="Helicase C-terminal" evidence="8">
    <location>
        <begin position="663"/>
        <end position="824"/>
    </location>
</feature>
<keyword evidence="2" id="KW-0547">Nucleotide-binding</keyword>
<evidence type="ECO:0000313" key="10">
    <source>
        <dbReference type="Proteomes" id="UP000044841"/>
    </source>
</evidence>
<keyword evidence="9" id="KW-0347">Helicase</keyword>
<dbReference type="SMART" id="SM00487">
    <property type="entry name" value="DEXDc"/>
    <property type="match status" value="1"/>
</dbReference>
<dbReference type="InterPro" id="IPR014001">
    <property type="entry name" value="Helicase_ATP-bd"/>
</dbReference>
<dbReference type="GO" id="GO:0009378">
    <property type="term" value="F:four-way junction helicase activity"/>
    <property type="evidence" value="ECO:0007669"/>
    <property type="project" value="TreeGrafter"/>
</dbReference>
<dbReference type="PROSITE" id="PS51192">
    <property type="entry name" value="HELICASE_ATP_BIND_1"/>
    <property type="match status" value="1"/>
</dbReference>
<dbReference type="GO" id="GO:0003676">
    <property type="term" value="F:nucleic acid binding"/>
    <property type="evidence" value="ECO:0007669"/>
    <property type="project" value="InterPro"/>
</dbReference>
<dbReference type="AlphaFoldDB" id="A0A0K6FSP8"/>
<feature type="compositionally biased region" description="Polar residues" evidence="6">
    <location>
        <begin position="963"/>
        <end position="978"/>
    </location>
</feature>
<dbReference type="InterPro" id="IPR011545">
    <property type="entry name" value="DEAD/DEAH_box_helicase_dom"/>
</dbReference>
<dbReference type="EC" id="5.6.2.4" evidence="5"/>
<evidence type="ECO:0000259" key="8">
    <source>
        <dbReference type="PROSITE" id="PS51194"/>
    </source>
</evidence>
<dbReference type="Proteomes" id="UP000044841">
    <property type="component" value="Unassembled WGS sequence"/>
</dbReference>
<keyword evidence="10" id="KW-1185">Reference proteome</keyword>
<dbReference type="GO" id="GO:0000724">
    <property type="term" value="P:double-strand break repair via homologous recombination"/>
    <property type="evidence" value="ECO:0007669"/>
    <property type="project" value="TreeGrafter"/>
</dbReference>
<dbReference type="PANTHER" id="PTHR13710">
    <property type="entry name" value="DNA HELICASE RECQ FAMILY MEMBER"/>
    <property type="match status" value="1"/>
</dbReference>
<feature type="compositionally biased region" description="Low complexity" evidence="6">
    <location>
        <begin position="934"/>
        <end position="962"/>
    </location>
</feature>
<dbReference type="EMBL" id="CYGV01000702">
    <property type="protein sequence ID" value="CUA69223.1"/>
    <property type="molecule type" value="Genomic_DNA"/>
</dbReference>
<evidence type="ECO:0000256" key="6">
    <source>
        <dbReference type="SAM" id="MobiDB-lite"/>
    </source>
</evidence>
<dbReference type="SUPFAM" id="SSF52540">
    <property type="entry name" value="P-loop containing nucleoside triphosphate hydrolases"/>
    <property type="match status" value="1"/>
</dbReference>
<evidence type="ECO:0000313" key="9">
    <source>
        <dbReference type="EMBL" id="CUA69223.1"/>
    </source>
</evidence>
<comment type="similarity">
    <text evidence="1">Belongs to the helicase family. RecQ subfamily.</text>
</comment>
<dbReference type="InterPro" id="IPR027417">
    <property type="entry name" value="P-loop_NTPase"/>
</dbReference>
<reference evidence="9 10" key="1">
    <citation type="submission" date="2015-07" db="EMBL/GenBank/DDBJ databases">
        <authorList>
            <person name="Noorani M."/>
        </authorList>
    </citation>
    <scope>NUCLEOTIDE SEQUENCE [LARGE SCALE GENOMIC DNA]</scope>
    <source>
        <strain evidence="9">BBA 69670</strain>
    </source>
</reference>
<evidence type="ECO:0000256" key="4">
    <source>
        <dbReference type="ARBA" id="ARBA00034617"/>
    </source>
</evidence>
<dbReference type="GO" id="GO:0005737">
    <property type="term" value="C:cytoplasm"/>
    <property type="evidence" value="ECO:0007669"/>
    <property type="project" value="TreeGrafter"/>
</dbReference>
<dbReference type="Pfam" id="PF00271">
    <property type="entry name" value="Helicase_C"/>
    <property type="match status" value="1"/>
</dbReference>